<comment type="caution">
    <text evidence="1">The sequence shown here is derived from an EMBL/GenBank/DDBJ whole genome shotgun (WGS) entry which is preliminary data.</text>
</comment>
<dbReference type="Gene3D" id="3.40.50.720">
    <property type="entry name" value="NAD(P)-binding Rossmann-like Domain"/>
    <property type="match status" value="1"/>
</dbReference>
<dbReference type="Pfam" id="PF02423">
    <property type="entry name" value="OCD_Mu_crystall"/>
    <property type="match status" value="1"/>
</dbReference>
<keyword evidence="2" id="KW-1185">Reference proteome</keyword>
<name>A0ABU5E6B7_9PROT</name>
<accession>A0ABU5E6B7</accession>
<dbReference type="EMBL" id="JAXCLW010000001">
    <property type="protein sequence ID" value="MDY0881848.1"/>
    <property type="molecule type" value="Genomic_DNA"/>
</dbReference>
<dbReference type="PANTHER" id="PTHR13812">
    <property type="entry name" value="KETIMINE REDUCTASE MU-CRYSTALLIN"/>
    <property type="match status" value="1"/>
</dbReference>
<dbReference type="SUPFAM" id="SSF51735">
    <property type="entry name" value="NAD(P)-binding Rossmann-fold domains"/>
    <property type="match status" value="1"/>
</dbReference>
<dbReference type="Gene3D" id="3.30.1780.10">
    <property type="entry name" value="ornithine cyclodeaminase, domain 1"/>
    <property type="match status" value="1"/>
</dbReference>
<proteinExistence type="predicted"/>
<protein>
    <submittedName>
        <fullName evidence="1">Ornithine cyclodeaminase family protein</fullName>
    </submittedName>
</protein>
<sequence>MSQVPFVTAAEVARLLDYPSLVEALRRGFAQDWTVPVRHHYGIPMPNGEPEQTLLLMPAWEGGKAIGMKMVTVTPGNGQRNLPAVQGVYLLLDGATGIPSALIDGPSLTARRTAAASALAADYLAREDAHLMLMVGAGALAVPLVEAHRSLRPIKRVRVWARDAHKAVAKVKELVDLGIDAEVADNLEQSAREADLISCATLSTEPLIHGAWLKPGSHLDLIGAFTPQMREADDVAIGRASLFVDTREGAMKEGGDIVQPLKAGLIQPEAIRADLFDLCRKNHRGRASGDEVTLFKSVGTALEDFAAARLVVQRLSS</sequence>
<dbReference type="InterPro" id="IPR036291">
    <property type="entry name" value="NAD(P)-bd_dom_sf"/>
</dbReference>
<evidence type="ECO:0000313" key="1">
    <source>
        <dbReference type="EMBL" id="MDY0881848.1"/>
    </source>
</evidence>
<dbReference type="InterPro" id="IPR023401">
    <property type="entry name" value="ODC_N"/>
</dbReference>
<dbReference type="InterPro" id="IPR003462">
    <property type="entry name" value="ODC_Mu_crystall"/>
</dbReference>
<reference evidence="1 2" key="1">
    <citation type="journal article" date="2016" name="Antonie Van Leeuwenhoek">
        <title>Dongia soli sp. nov., isolated from soil from Dokdo, Korea.</title>
        <authorList>
            <person name="Kim D.U."/>
            <person name="Lee H."/>
            <person name="Kim H."/>
            <person name="Kim S.G."/>
            <person name="Ka J.O."/>
        </authorList>
    </citation>
    <scope>NUCLEOTIDE SEQUENCE [LARGE SCALE GENOMIC DNA]</scope>
    <source>
        <strain evidence="1 2">D78</strain>
    </source>
</reference>
<dbReference type="RefSeq" id="WP_320506894.1">
    <property type="nucleotide sequence ID" value="NZ_JAXCLW010000001.1"/>
</dbReference>
<dbReference type="PIRSF" id="PIRSF001439">
    <property type="entry name" value="CryM"/>
    <property type="match status" value="1"/>
</dbReference>
<gene>
    <name evidence="1" type="ORF">SMD27_03260</name>
</gene>
<dbReference type="NCBIfam" id="NF004793">
    <property type="entry name" value="PRK06141.1"/>
    <property type="match status" value="1"/>
</dbReference>
<evidence type="ECO:0000313" key="2">
    <source>
        <dbReference type="Proteomes" id="UP001279642"/>
    </source>
</evidence>
<dbReference type="Proteomes" id="UP001279642">
    <property type="component" value="Unassembled WGS sequence"/>
</dbReference>
<organism evidence="1 2">
    <name type="scientific">Dongia soli</name>
    <dbReference type="NCBI Taxonomy" id="600628"/>
    <lineage>
        <taxon>Bacteria</taxon>
        <taxon>Pseudomonadati</taxon>
        <taxon>Pseudomonadota</taxon>
        <taxon>Alphaproteobacteria</taxon>
        <taxon>Rhodospirillales</taxon>
        <taxon>Dongiaceae</taxon>
        <taxon>Dongia</taxon>
    </lineage>
</organism>
<dbReference type="PANTHER" id="PTHR13812:SF19">
    <property type="entry name" value="KETIMINE REDUCTASE MU-CRYSTALLIN"/>
    <property type="match status" value="1"/>
</dbReference>